<evidence type="ECO:0000256" key="3">
    <source>
        <dbReference type="ARBA" id="ARBA00022448"/>
    </source>
</evidence>
<comment type="subcellular location">
    <subcellularLocation>
        <location evidence="1">Secreted</location>
    </subcellularLocation>
</comment>
<evidence type="ECO:0000256" key="8">
    <source>
        <dbReference type="SAM" id="SignalP"/>
    </source>
</evidence>
<evidence type="ECO:0000313" key="10">
    <source>
        <dbReference type="EnsemblMetazoa" id="AAEL011497-PB"/>
    </source>
</evidence>
<evidence type="ECO:0000256" key="6">
    <source>
        <dbReference type="ARBA" id="ARBA00022725"/>
    </source>
</evidence>
<keyword evidence="4" id="KW-0964">Secreted</keyword>
<dbReference type="Proteomes" id="UP000008820">
    <property type="component" value="Chromosome 2"/>
</dbReference>
<dbReference type="Pfam" id="PF22651">
    <property type="entry name" value="OBP47_like"/>
    <property type="match status" value="1"/>
</dbReference>
<dbReference type="InterPro" id="IPR054577">
    <property type="entry name" value="OBP47-like_dom"/>
</dbReference>
<comment type="similarity">
    <text evidence="2">Belongs to the PBP/GOBP family.</text>
</comment>
<evidence type="ECO:0000256" key="7">
    <source>
        <dbReference type="ARBA" id="ARBA00023157"/>
    </source>
</evidence>
<feature type="signal peptide" evidence="8">
    <location>
        <begin position="1"/>
        <end position="19"/>
    </location>
</feature>
<dbReference type="InParanoid" id="A0A6I8TDW6"/>
<keyword evidence="7" id="KW-1015">Disulfide bond</keyword>
<reference evidence="10 12" key="1">
    <citation type="submission" date="2017-06" db="EMBL/GenBank/DDBJ databases">
        <title>Aedes aegypti genome working group (AGWG) sequencing and assembly.</title>
        <authorList>
            <consortium name="Aedes aegypti Genome Working Group (AGWG)"/>
            <person name="Matthews B.J."/>
        </authorList>
    </citation>
    <scope>NUCLEOTIDE SEQUENCE [LARGE SCALE GENOMIC DNA]</scope>
    <source>
        <strain evidence="10 12">LVP_AGWG</strain>
    </source>
</reference>
<dbReference type="SUPFAM" id="SSF47565">
    <property type="entry name" value="Insect pheromone/odorant-binding proteins"/>
    <property type="match status" value="1"/>
</dbReference>
<evidence type="ECO:0000259" key="9">
    <source>
        <dbReference type="Pfam" id="PF22651"/>
    </source>
</evidence>
<organism evidence="10 12">
    <name type="scientific">Aedes aegypti</name>
    <name type="common">Yellowfever mosquito</name>
    <name type="synonym">Culex aegypti</name>
    <dbReference type="NCBI Taxonomy" id="7159"/>
    <lineage>
        <taxon>Eukaryota</taxon>
        <taxon>Metazoa</taxon>
        <taxon>Ecdysozoa</taxon>
        <taxon>Arthropoda</taxon>
        <taxon>Hexapoda</taxon>
        <taxon>Insecta</taxon>
        <taxon>Pterygota</taxon>
        <taxon>Neoptera</taxon>
        <taxon>Endopterygota</taxon>
        <taxon>Diptera</taxon>
        <taxon>Nematocera</taxon>
        <taxon>Culicoidea</taxon>
        <taxon>Culicidae</taxon>
        <taxon>Culicinae</taxon>
        <taxon>Aedini</taxon>
        <taxon>Aedes</taxon>
        <taxon>Stegomyia</taxon>
    </lineage>
</organism>
<evidence type="ECO:0000313" key="12">
    <source>
        <dbReference type="Proteomes" id="UP000008820"/>
    </source>
</evidence>
<dbReference type="GO" id="GO:0005576">
    <property type="term" value="C:extracellular region"/>
    <property type="evidence" value="ECO:0007669"/>
    <property type="project" value="UniProtKB-SubCell"/>
</dbReference>
<dbReference type="FunCoup" id="A0A6I8TDW6">
    <property type="interactions" value="14"/>
</dbReference>
<dbReference type="GO" id="GO:0005549">
    <property type="term" value="F:odorant binding"/>
    <property type="evidence" value="ECO:0007669"/>
    <property type="project" value="InterPro"/>
</dbReference>
<keyword evidence="12" id="KW-1185">Reference proteome</keyword>
<accession>A0A6I8TDW6</accession>
<keyword evidence="6" id="KW-0552">Olfaction</keyword>
<feature type="chain" id="PRO_5036386580" description="OBP47-like domain-containing protein" evidence="8">
    <location>
        <begin position="20"/>
        <end position="187"/>
    </location>
</feature>
<dbReference type="InterPro" id="IPR052295">
    <property type="entry name" value="Odorant-binding_protein"/>
</dbReference>
<evidence type="ECO:0000256" key="1">
    <source>
        <dbReference type="ARBA" id="ARBA00004613"/>
    </source>
</evidence>
<gene>
    <name evidence="10" type="primary">5574887</name>
    <name evidence="11" type="synonym">110680380</name>
</gene>
<dbReference type="EnsemblMetazoa" id="AAEL025203-RA">
    <property type="protein sequence ID" value="AAEL025203-PA"/>
    <property type="gene ID" value="AAEL025203"/>
</dbReference>
<protein>
    <recommendedName>
        <fullName evidence="9">OBP47-like domain-containing protein</fullName>
    </recommendedName>
</protein>
<sequence length="187" mass="20733">MANKLLALCFSSIVLFALSVTDVLMMNESLCRNNTVLARNCCRLPGIINQSIVDDCDDKFPHHAPAKPGVKRAEGSCVVDCMYKTIGAFQNGTLDLDITLQHISQTVGQYPNFEPLVNETVSWCYRNVTENPALQNSVGCSFIPQEMNDCVKKMLFMSCPPSNWTTKVECDDLKGKIVEGCSYSSLY</sequence>
<evidence type="ECO:0000256" key="2">
    <source>
        <dbReference type="ARBA" id="ARBA00008098"/>
    </source>
</evidence>
<evidence type="ECO:0000256" key="4">
    <source>
        <dbReference type="ARBA" id="ARBA00022525"/>
    </source>
</evidence>
<feature type="domain" description="OBP47-like" evidence="9">
    <location>
        <begin position="45"/>
        <end position="174"/>
    </location>
</feature>
<name>A0A6I8TDW6_AEDAE</name>
<dbReference type="InterPro" id="IPR036728">
    <property type="entry name" value="PBP_GOBP_sf"/>
</dbReference>
<proteinExistence type="inferred from homology"/>
<dbReference type="AlphaFoldDB" id="A0A6I8TDW6"/>
<dbReference type="PANTHER" id="PTHR21066:SF3">
    <property type="entry name" value="IP02236P"/>
    <property type="match status" value="1"/>
</dbReference>
<keyword evidence="8" id="KW-0732">Signal</keyword>
<dbReference type="OrthoDB" id="7735119at2759"/>
<keyword evidence="3" id="KW-0813">Transport</keyword>
<dbReference type="PANTHER" id="PTHR21066">
    <property type="entry name" value="ODORANT-BINDING PROTEIN 59A-RELATED"/>
    <property type="match status" value="1"/>
</dbReference>
<dbReference type="Gene3D" id="1.10.238.270">
    <property type="match status" value="1"/>
</dbReference>
<evidence type="ECO:0000313" key="11">
    <source>
        <dbReference type="EnsemblMetazoa" id="AAEL025203-PA"/>
    </source>
</evidence>
<evidence type="ECO:0000256" key="5">
    <source>
        <dbReference type="ARBA" id="ARBA00022606"/>
    </source>
</evidence>
<dbReference type="SMR" id="A0A6I8TDW6"/>
<keyword evidence="5" id="KW-0716">Sensory transduction</keyword>
<reference evidence="10" key="2">
    <citation type="submission" date="2020-05" db="UniProtKB">
        <authorList>
            <consortium name="EnsemblMetazoa"/>
        </authorList>
    </citation>
    <scope>IDENTIFICATION</scope>
    <source>
        <strain evidence="10">LVP_AGWG</strain>
    </source>
</reference>
<dbReference type="GO" id="GO:0007608">
    <property type="term" value="P:sensory perception of smell"/>
    <property type="evidence" value="ECO:0007669"/>
    <property type="project" value="UniProtKB-KW"/>
</dbReference>
<dbReference type="EnsemblMetazoa" id="AAEL011497-RB">
    <property type="protein sequence ID" value="AAEL011497-PB"/>
    <property type="gene ID" value="AAEL011497"/>
</dbReference>